<keyword evidence="1" id="KW-0472">Membrane</keyword>
<keyword evidence="1" id="KW-1133">Transmembrane helix</keyword>
<dbReference type="RefSeq" id="WP_101678236.1">
    <property type="nucleotide sequence ID" value="NZ_CAMIHY010000054.1"/>
</dbReference>
<dbReference type="KEGG" id="cpyr:CYJ47_05245"/>
<feature type="transmembrane region" description="Helical" evidence="1">
    <location>
        <begin position="49"/>
        <end position="67"/>
    </location>
</feature>
<feature type="transmembrane region" description="Helical" evidence="1">
    <location>
        <begin position="25"/>
        <end position="42"/>
    </location>
</feature>
<dbReference type="Pfam" id="PF11292">
    <property type="entry name" value="DUF3093"/>
    <property type="match status" value="1"/>
</dbReference>
<evidence type="ECO:0000313" key="3">
    <source>
        <dbReference type="Proteomes" id="UP000234560"/>
    </source>
</evidence>
<dbReference type="InterPro" id="IPR021443">
    <property type="entry name" value="DUF3093"/>
</dbReference>
<dbReference type="EMBL" id="CP136958">
    <property type="protein sequence ID" value="WOT03170.1"/>
    <property type="molecule type" value="Genomic_DNA"/>
</dbReference>
<organism evidence="2 3">
    <name type="scientific">Corynebacterium pyruviciproducens</name>
    <dbReference type="NCBI Taxonomy" id="598660"/>
    <lineage>
        <taxon>Bacteria</taxon>
        <taxon>Bacillati</taxon>
        <taxon>Actinomycetota</taxon>
        <taxon>Actinomycetes</taxon>
        <taxon>Mycobacteriales</taxon>
        <taxon>Corynebacteriaceae</taxon>
        <taxon>Corynebacterium</taxon>
    </lineage>
</organism>
<gene>
    <name evidence="2" type="ORF">CYJ47_05245</name>
</gene>
<dbReference type="Proteomes" id="UP000234560">
    <property type="component" value="Chromosome"/>
</dbReference>
<reference evidence="2" key="2">
    <citation type="submission" date="2023-10" db="EMBL/GenBank/DDBJ databases">
        <authorList>
            <person name="Choi B."/>
        </authorList>
    </citation>
    <scope>NUCLEOTIDE SEQUENCE</scope>
    <source>
        <strain evidence="2">UMB0763</strain>
    </source>
</reference>
<evidence type="ECO:0000313" key="2">
    <source>
        <dbReference type="EMBL" id="WOT03170.1"/>
    </source>
</evidence>
<protein>
    <submittedName>
        <fullName evidence="2">DUF3093 domain-containing protein</fullName>
    </submittedName>
</protein>
<name>A0AAF1BZX5_9CORY</name>
<keyword evidence="1" id="KW-0812">Transmembrane</keyword>
<sequence>MSGEKETTDANKPTVLYQEKHHAPLWWWVFGLAVALLIAAQVQHNREPVWGVVTFVIFGGAVVWFLASLSSATVRVEQDPSGERWLTSKGANLPASVVSRSLAIPASAKQSAMGRQLDPAAFLIYHGWVKELAMFVLDDPDDPTPYWLVSSRDPEALIRTFVPEQVDQALSLVREAEA</sequence>
<proteinExistence type="predicted"/>
<accession>A0AAF1BZX5</accession>
<dbReference type="AlphaFoldDB" id="A0AAF1BZX5"/>
<evidence type="ECO:0000256" key="1">
    <source>
        <dbReference type="SAM" id="Phobius"/>
    </source>
</evidence>
<reference evidence="2" key="1">
    <citation type="submission" date="2017-12" db="EMBL/GenBank/DDBJ databases">
        <authorList>
            <person name="Thomas-White K."/>
            <person name="Wolfe A.J."/>
        </authorList>
    </citation>
    <scope>NUCLEOTIDE SEQUENCE</scope>
    <source>
        <strain evidence="2">UMB0763</strain>
    </source>
</reference>